<evidence type="ECO:0000313" key="7">
    <source>
        <dbReference type="Proteomes" id="UP000319976"/>
    </source>
</evidence>
<dbReference type="NCBIfam" id="TIGR02937">
    <property type="entry name" value="sigma70-ECF"/>
    <property type="match status" value="1"/>
</dbReference>
<evidence type="ECO:0000256" key="3">
    <source>
        <dbReference type="ARBA" id="ARBA00023082"/>
    </source>
</evidence>
<comment type="similarity">
    <text evidence="1">Belongs to the sigma-70 factor family. ECF subfamily.</text>
</comment>
<dbReference type="SUPFAM" id="SSF88946">
    <property type="entry name" value="Sigma2 domain of RNA polymerase sigma factors"/>
    <property type="match status" value="1"/>
</dbReference>
<gene>
    <name evidence="6" type="ORF">V22_43610</name>
</gene>
<dbReference type="Gene3D" id="1.10.10.10">
    <property type="entry name" value="Winged helix-like DNA-binding domain superfamily/Winged helix DNA-binding domain"/>
    <property type="match status" value="1"/>
</dbReference>
<evidence type="ECO:0000259" key="5">
    <source>
        <dbReference type="Pfam" id="PF04542"/>
    </source>
</evidence>
<dbReference type="InterPro" id="IPR039425">
    <property type="entry name" value="RNA_pol_sigma-70-like"/>
</dbReference>
<evidence type="ECO:0000256" key="2">
    <source>
        <dbReference type="ARBA" id="ARBA00023015"/>
    </source>
</evidence>
<dbReference type="EMBL" id="CP036316">
    <property type="protein sequence ID" value="QDT67088.1"/>
    <property type="molecule type" value="Genomic_DNA"/>
</dbReference>
<dbReference type="RefSeq" id="WP_145266759.1">
    <property type="nucleotide sequence ID" value="NZ_CP036316.1"/>
</dbReference>
<name>A0A517TFE7_9PLAN</name>
<keyword evidence="3" id="KW-0731">Sigma factor</keyword>
<dbReference type="PANTHER" id="PTHR43133:SF51">
    <property type="entry name" value="RNA POLYMERASE SIGMA FACTOR"/>
    <property type="match status" value="1"/>
</dbReference>
<dbReference type="Proteomes" id="UP000319976">
    <property type="component" value="Chromosome"/>
</dbReference>
<dbReference type="PANTHER" id="PTHR43133">
    <property type="entry name" value="RNA POLYMERASE ECF-TYPE SIGMA FACTO"/>
    <property type="match status" value="1"/>
</dbReference>
<dbReference type="InterPro" id="IPR036388">
    <property type="entry name" value="WH-like_DNA-bd_sf"/>
</dbReference>
<keyword evidence="2" id="KW-0805">Transcription regulation</keyword>
<dbReference type="InterPro" id="IPR013325">
    <property type="entry name" value="RNA_pol_sigma_r2"/>
</dbReference>
<organism evidence="6 7">
    <name type="scientific">Calycomorphotria hydatis</name>
    <dbReference type="NCBI Taxonomy" id="2528027"/>
    <lineage>
        <taxon>Bacteria</taxon>
        <taxon>Pseudomonadati</taxon>
        <taxon>Planctomycetota</taxon>
        <taxon>Planctomycetia</taxon>
        <taxon>Planctomycetales</taxon>
        <taxon>Planctomycetaceae</taxon>
        <taxon>Calycomorphotria</taxon>
    </lineage>
</organism>
<dbReference type="Pfam" id="PF04542">
    <property type="entry name" value="Sigma70_r2"/>
    <property type="match status" value="1"/>
</dbReference>
<sequence>MRTTGSKSLDHRVEYPIDSEEHSTFLKHLESAYASVFSLVNAIVGSPSDVDDVMQDVLVVLWQKYAEFDADRNFGRWARGVAINVARNFCRKKRYNRKLAFSDEAIHEIARMHSGSSELLELHGEQLDKCVKQLNKDDQRFLWECFTPDKSLNQLAREKKCPPSSLYSRLSRLRQRIYGCMNRALQRSDG</sequence>
<dbReference type="KEGG" id="chya:V22_43610"/>
<dbReference type="AlphaFoldDB" id="A0A517TFE7"/>
<accession>A0A517TFE7</accession>
<dbReference type="InterPro" id="IPR007627">
    <property type="entry name" value="RNA_pol_sigma70_r2"/>
</dbReference>
<evidence type="ECO:0000313" key="6">
    <source>
        <dbReference type="EMBL" id="QDT67088.1"/>
    </source>
</evidence>
<dbReference type="SUPFAM" id="SSF88659">
    <property type="entry name" value="Sigma3 and sigma4 domains of RNA polymerase sigma factors"/>
    <property type="match status" value="1"/>
</dbReference>
<dbReference type="GO" id="GO:0006352">
    <property type="term" value="P:DNA-templated transcription initiation"/>
    <property type="evidence" value="ECO:0007669"/>
    <property type="project" value="InterPro"/>
</dbReference>
<dbReference type="InterPro" id="IPR013324">
    <property type="entry name" value="RNA_pol_sigma_r3/r4-like"/>
</dbReference>
<keyword evidence="7" id="KW-1185">Reference proteome</keyword>
<dbReference type="Gene3D" id="1.10.1740.10">
    <property type="match status" value="1"/>
</dbReference>
<proteinExistence type="inferred from homology"/>
<reference evidence="6 7" key="1">
    <citation type="submission" date="2019-02" db="EMBL/GenBank/DDBJ databases">
        <title>Deep-cultivation of Planctomycetes and their phenomic and genomic characterization uncovers novel biology.</title>
        <authorList>
            <person name="Wiegand S."/>
            <person name="Jogler M."/>
            <person name="Boedeker C."/>
            <person name="Pinto D."/>
            <person name="Vollmers J."/>
            <person name="Rivas-Marin E."/>
            <person name="Kohn T."/>
            <person name="Peeters S.H."/>
            <person name="Heuer A."/>
            <person name="Rast P."/>
            <person name="Oberbeckmann S."/>
            <person name="Bunk B."/>
            <person name="Jeske O."/>
            <person name="Meyerdierks A."/>
            <person name="Storesund J.E."/>
            <person name="Kallscheuer N."/>
            <person name="Luecker S."/>
            <person name="Lage O.M."/>
            <person name="Pohl T."/>
            <person name="Merkel B.J."/>
            <person name="Hornburger P."/>
            <person name="Mueller R.-W."/>
            <person name="Bruemmer F."/>
            <person name="Labrenz M."/>
            <person name="Spormann A.M."/>
            <person name="Op den Camp H."/>
            <person name="Overmann J."/>
            <person name="Amann R."/>
            <person name="Jetten M.S.M."/>
            <person name="Mascher T."/>
            <person name="Medema M.H."/>
            <person name="Devos D.P."/>
            <person name="Kaster A.-K."/>
            <person name="Ovreas L."/>
            <person name="Rohde M."/>
            <person name="Galperin M.Y."/>
            <person name="Jogler C."/>
        </authorList>
    </citation>
    <scope>NUCLEOTIDE SEQUENCE [LARGE SCALE GENOMIC DNA]</scope>
    <source>
        <strain evidence="6 7">V22</strain>
    </source>
</reference>
<dbReference type="InterPro" id="IPR014284">
    <property type="entry name" value="RNA_pol_sigma-70_dom"/>
</dbReference>
<protein>
    <submittedName>
        <fullName evidence="6">RNA polymerase sigma factor RpoE</fullName>
    </submittedName>
</protein>
<dbReference type="OrthoDB" id="9782703at2"/>
<feature type="domain" description="RNA polymerase sigma-70 region 2" evidence="5">
    <location>
        <begin position="34"/>
        <end position="94"/>
    </location>
</feature>
<keyword evidence="4" id="KW-0804">Transcription</keyword>
<dbReference type="GO" id="GO:0016987">
    <property type="term" value="F:sigma factor activity"/>
    <property type="evidence" value="ECO:0007669"/>
    <property type="project" value="UniProtKB-KW"/>
</dbReference>
<evidence type="ECO:0000256" key="1">
    <source>
        <dbReference type="ARBA" id="ARBA00010641"/>
    </source>
</evidence>
<evidence type="ECO:0000256" key="4">
    <source>
        <dbReference type="ARBA" id="ARBA00023163"/>
    </source>
</evidence>